<organism evidence="1 2">
    <name type="scientific">Vreelandella sulfidaeris</name>
    <dbReference type="NCBI Taxonomy" id="115553"/>
    <lineage>
        <taxon>Bacteria</taxon>
        <taxon>Pseudomonadati</taxon>
        <taxon>Pseudomonadota</taxon>
        <taxon>Gammaproteobacteria</taxon>
        <taxon>Oceanospirillales</taxon>
        <taxon>Halomonadaceae</taxon>
        <taxon>Vreelandella</taxon>
    </lineage>
</organism>
<dbReference type="KEGG" id="hsr:HSBAA_63740"/>
<dbReference type="Proteomes" id="UP000320231">
    <property type="component" value="Chromosome"/>
</dbReference>
<name>A0A455UL42_9GAMM</name>
<dbReference type="AlphaFoldDB" id="A0A455UL42"/>
<proteinExistence type="predicted"/>
<sequence length="121" mass="13354">MHVISSAAAGGAEIYVKDLSKSMSAKGHSVFVVLLDRASESGRDAEFEASFLAELTQYGVEYGFLGAYVEKSLQRYCRPISVMPYLQARYPTFSSLLWRSFLALPVRCASCIHAPQHKAKS</sequence>
<evidence type="ECO:0000313" key="2">
    <source>
        <dbReference type="Proteomes" id="UP000320231"/>
    </source>
</evidence>
<protein>
    <submittedName>
        <fullName evidence="1">Uncharacterized protein</fullName>
    </submittedName>
</protein>
<dbReference type="SUPFAM" id="SSF53756">
    <property type="entry name" value="UDP-Glycosyltransferase/glycogen phosphorylase"/>
    <property type="match status" value="1"/>
</dbReference>
<dbReference type="Gene3D" id="3.40.50.2000">
    <property type="entry name" value="Glycogen Phosphorylase B"/>
    <property type="match status" value="1"/>
</dbReference>
<evidence type="ECO:0000313" key="1">
    <source>
        <dbReference type="EMBL" id="BBI65068.1"/>
    </source>
</evidence>
<accession>A0A455UL42</accession>
<gene>
    <name evidence="1" type="ORF">HSBAA_63740</name>
</gene>
<reference evidence="1 2" key="1">
    <citation type="journal article" date="2019" name="Microbiol. Resour. Announc.">
        <title>Complete Genome Sequence of Halomonas sulfidaeris Strain Esulfide1 Isolated from a Metal Sulfide Rock at a Depth of 2,200 Meters, Obtained Using Nanopore Sequencing.</title>
        <authorList>
            <person name="Saito M."/>
            <person name="Nishigata A."/>
            <person name="Galipon J."/>
            <person name="Arakawa K."/>
        </authorList>
    </citation>
    <scope>NUCLEOTIDE SEQUENCE [LARGE SCALE GENOMIC DNA]</scope>
    <source>
        <strain evidence="1 2">ATCC BAA-803</strain>
    </source>
</reference>
<dbReference type="EMBL" id="AP019514">
    <property type="protein sequence ID" value="BBI65068.1"/>
    <property type="molecule type" value="Genomic_DNA"/>
</dbReference>